<reference evidence="1" key="1">
    <citation type="submission" date="2014-09" db="EMBL/GenBank/DDBJ databases">
        <authorList>
            <person name="Magalhaes I.L.F."/>
            <person name="Oliveira U."/>
            <person name="Santos F.R."/>
            <person name="Vidigal T.H.D.A."/>
            <person name="Brescovit A.D."/>
            <person name="Santos A.J."/>
        </authorList>
    </citation>
    <scope>NUCLEOTIDE SEQUENCE</scope>
    <source>
        <tissue evidence="1">Shoot tissue taken approximately 20 cm above the soil surface</tissue>
    </source>
</reference>
<dbReference type="EMBL" id="GBRH01267410">
    <property type="protein sequence ID" value="JAD30485.1"/>
    <property type="molecule type" value="Transcribed_RNA"/>
</dbReference>
<organism evidence="1">
    <name type="scientific">Arundo donax</name>
    <name type="common">Giant reed</name>
    <name type="synonym">Donax arundinaceus</name>
    <dbReference type="NCBI Taxonomy" id="35708"/>
    <lineage>
        <taxon>Eukaryota</taxon>
        <taxon>Viridiplantae</taxon>
        <taxon>Streptophyta</taxon>
        <taxon>Embryophyta</taxon>
        <taxon>Tracheophyta</taxon>
        <taxon>Spermatophyta</taxon>
        <taxon>Magnoliopsida</taxon>
        <taxon>Liliopsida</taxon>
        <taxon>Poales</taxon>
        <taxon>Poaceae</taxon>
        <taxon>PACMAD clade</taxon>
        <taxon>Arundinoideae</taxon>
        <taxon>Arundineae</taxon>
        <taxon>Arundo</taxon>
    </lineage>
</organism>
<accession>A0A0A8Z152</accession>
<dbReference type="AlphaFoldDB" id="A0A0A8Z152"/>
<evidence type="ECO:0000313" key="1">
    <source>
        <dbReference type="EMBL" id="JAD30485.1"/>
    </source>
</evidence>
<protein>
    <submittedName>
        <fullName evidence="1">Uncharacterized protein</fullName>
    </submittedName>
</protein>
<sequence length="26" mass="2978">MHSTQHCKSSALYKSTCMPCVTRYSK</sequence>
<reference evidence="1" key="2">
    <citation type="journal article" date="2015" name="Data Brief">
        <title>Shoot transcriptome of the giant reed, Arundo donax.</title>
        <authorList>
            <person name="Barrero R.A."/>
            <person name="Guerrero F.D."/>
            <person name="Moolhuijzen P."/>
            <person name="Goolsby J.A."/>
            <person name="Tidwell J."/>
            <person name="Bellgard S.E."/>
            <person name="Bellgard M.I."/>
        </authorList>
    </citation>
    <scope>NUCLEOTIDE SEQUENCE</scope>
    <source>
        <tissue evidence="1">Shoot tissue taken approximately 20 cm above the soil surface</tissue>
    </source>
</reference>
<name>A0A0A8Z152_ARUDO</name>
<proteinExistence type="predicted"/>